<protein>
    <submittedName>
        <fullName evidence="1">Type I restriction-modification system</fullName>
    </submittedName>
</protein>
<evidence type="ECO:0000313" key="2">
    <source>
        <dbReference type="Proteomes" id="UP000239549"/>
    </source>
</evidence>
<dbReference type="AlphaFoldDB" id="A0A2L2XBN3"/>
<proteinExistence type="predicted"/>
<keyword evidence="2" id="KW-1185">Reference proteome</keyword>
<gene>
    <name evidence="1" type="ORF">DCCM_2734</name>
</gene>
<sequence>MREMLEDFESLDLRPSSIQPEEGKVAADTIGDCAYAGLERAQKNS</sequence>
<reference evidence="2" key="1">
    <citation type="submission" date="2018-02" db="EMBL/GenBank/DDBJ databases">
        <title>Genome sequence of Desulfocucumis palustris strain NAW-5.</title>
        <authorList>
            <person name="Watanabe M."/>
            <person name="Kojima H."/>
            <person name="Fukui M."/>
        </authorList>
    </citation>
    <scope>NUCLEOTIDE SEQUENCE [LARGE SCALE GENOMIC DNA]</scope>
    <source>
        <strain evidence="2">NAW-5</strain>
    </source>
</reference>
<evidence type="ECO:0000313" key="1">
    <source>
        <dbReference type="EMBL" id="GBF33628.1"/>
    </source>
</evidence>
<name>A0A2L2XBN3_9FIRM</name>
<dbReference type="EMBL" id="BFAV01000112">
    <property type="protein sequence ID" value="GBF33628.1"/>
    <property type="molecule type" value="Genomic_DNA"/>
</dbReference>
<comment type="caution">
    <text evidence="1">The sequence shown here is derived from an EMBL/GenBank/DDBJ whole genome shotgun (WGS) entry which is preliminary data.</text>
</comment>
<accession>A0A2L2XBN3</accession>
<organism evidence="1 2">
    <name type="scientific">Desulfocucumis palustris</name>
    <dbReference type="NCBI Taxonomy" id="1898651"/>
    <lineage>
        <taxon>Bacteria</taxon>
        <taxon>Bacillati</taxon>
        <taxon>Bacillota</taxon>
        <taxon>Clostridia</taxon>
        <taxon>Eubacteriales</taxon>
        <taxon>Desulfocucumaceae</taxon>
        <taxon>Desulfocucumis</taxon>
    </lineage>
</organism>
<dbReference type="Proteomes" id="UP000239549">
    <property type="component" value="Unassembled WGS sequence"/>
</dbReference>